<proteinExistence type="predicted"/>
<evidence type="ECO:0000313" key="2">
    <source>
        <dbReference type="Proteomes" id="UP000790347"/>
    </source>
</evidence>
<dbReference type="AlphaFoldDB" id="A0A922I775"/>
<dbReference type="EMBL" id="ASGP02000002">
    <property type="protein sequence ID" value="KAH9521955.1"/>
    <property type="molecule type" value="Genomic_DNA"/>
</dbReference>
<protein>
    <submittedName>
        <fullName evidence="1">Uncharacterized protein</fullName>
    </submittedName>
</protein>
<sequence length="138" mass="16453">MVNEKNDHGNDAEHYKFIGGYLVTNMVRCPTKHYVRRQSIQNMPALNCRNNLFAIENMIISRRFMEWNTYLKMIMDRRRTIGKLNLEPRIEFGHCLGTWTAIMDLFMSNGTINVLWRNLDVKYACILLFKIFNKLIFQ</sequence>
<comment type="caution">
    <text evidence="1">The sequence shown here is derived from an EMBL/GenBank/DDBJ whole genome shotgun (WGS) entry which is preliminary data.</text>
</comment>
<evidence type="ECO:0000313" key="1">
    <source>
        <dbReference type="EMBL" id="KAH9521955.1"/>
    </source>
</evidence>
<keyword evidence="2" id="KW-1185">Reference proteome</keyword>
<accession>A0A922I775</accession>
<organism evidence="1 2">
    <name type="scientific">Dermatophagoides farinae</name>
    <name type="common">American house dust mite</name>
    <dbReference type="NCBI Taxonomy" id="6954"/>
    <lineage>
        <taxon>Eukaryota</taxon>
        <taxon>Metazoa</taxon>
        <taxon>Ecdysozoa</taxon>
        <taxon>Arthropoda</taxon>
        <taxon>Chelicerata</taxon>
        <taxon>Arachnida</taxon>
        <taxon>Acari</taxon>
        <taxon>Acariformes</taxon>
        <taxon>Sarcoptiformes</taxon>
        <taxon>Astigmata</taxon>
        <taxon>Psoroptidia</taxon>
        <taxon>Analgoidea</taxon>
        <taxon>Pyroglyphidae</taxon>
        <taxon>Dermatophagoidinae</taxon>
        <taxon>Dermatophagoides</taxon>
    </lineage>
</organism>
<reference evidence="1" key="2">
    <citation type="journal article" date="2022" name="Res Sq">
        <title>Comparative Genomics Reveals Insights into the Divergent Evolution of Astigmatic Mites and Household Pest Adaptations.</title>
        <authorList>
            <person name="Xiong Q."/>
            <person name="Wan A.T.-Y."/>
            <person name="Liu X.-Y."/>
            <person name="Fung C.S.-H."/>
            <person name="Xiao X."/>
            <person name="Malainual N."/>
            <person name="Hou J."/>
            <person name="Wang L."/>
            <person name="Wang M."/>
            <person name="Yang K."/>
            <person name="Cui Y."/>
            <person name="Leung E."/>
            <person name="Nong W."/>
            <person name="Shin S.-K."/>
            <person name="Au S."/>
            <person name="Jeong K.Y."/>
            <person name="Chew F.T."/>
            <person name="Hui J."/>
            <person name="Leung T.F."/>
            <person name="Tungtrongchitr A."/>
            <person name="Zhong N."/>
            <person name="Liu Z."/>
            <person name="Tsui S."/>
        </authorList>
    </citation>
    <scope>NUCLEOTIDE SEQUENCE</scope>
    <source>
        <strain evidence="1">Derf</strain>
        <tissue evidence="1">Whole organism</tissue>
    </source>
</reference>
<reference evidence="1" key="1">
    <citation type="submission" date="2013-05" db="EMBL/GenBank/DDBJ databases">
        <authorList>
            <person name="Yim A.K.Y."/>
            <person name="Chan T.F."/>
            <person name="Ji K.M."/>
            <person name="Liu X.Y."/>
            <person name="Zhou J.W."/>
            <person name="Li R.Q."/>
            <person name="Yang K.Y."/>
            <person name="Li J."/>
            <person name="Li M."/>
            <person name="Law P.T.W."/>
            <person name="Wu Y.L."/>
            <person name="Cai Z.L."/>
            <person name="Qin H."/>
            <person name="Bao Y."/>
            <person name="Leung R.K.K."/>
            <person name="Ng P.K.S."/>
            <person name="Zou J."/>
            <person name="Zhong X.J."/>
            <person name="Ran P.X."/>
            <person name="Zhong N.S."/>
            <person name="Liu Z.G."/>
            <person name="Tsui S.K.W."/>
        </authorList>
    </citation>
    <scope>NUCLEOTIDE SEQUENCE</scope>
    <source>
        <strain evidence="1">Derf</strain>
        <tissue evidence="1">Whole organism</tissue>
    </source>
</reference>
<name>A0A922I775_DERFA</name>
<dbReference type="Proteomes" id="UP000790347">
    <property type="component" value="Unassembled WGS sequence"/>
</dbReference>
<gene>
    <name evidence="1" type="ORF">DERF_005565</name>
</gene>